<evidence type="ECO:0000313" key="2">
    <source>
        <dbReference type="EMBL" id="KKM71796.1"/>
    </source>
</evidence>
<name>A0A0F9KAV7_9ZZZZ</name>
<evidence type="ECO:0000256" key="1">
    <source>
        <dbReference type="SAM" id="Coils"/>
    </source>
</evidence>
<gene>
    <name evidence="2" type="ORF">LCGC14_1427010</name>
</gene>
<keyword evidence="1" id="KW-0175">Coiled coil</keyword>
<evidence type="ECO:0008006" key="3">
    <source>
        <dbReference type="Google" id="ProtNLM"/>
    </source>
</evidence>
<accession>A0A0F9KAV7</accession>
<reference evidence="2" key="1">
    <citation type="journal article" date="2015" name="Nature">
        <title>Complex archaea that bridge the gap between prokaryotes and eukaryotes.</title>
        <authorList>
            <person name="Spang A."/>
            <person name="Saw J.H."/>
            <person name="Jorgensen S.L."/>
            <person name="Zaremba-Niedzwiedzka K."/>
            <person name="Martijn J."/>
            <person name="Lind A.E."/>
            <person name="van Eijk R."/>
            <person name="Schleper C."/>
            <person name="Guy L."/>
            <person name="Ettema T.J."/>
        </authorList>
    </citation>
    <scope>NUCLEOTIDE SEQUENCE</scope>
</reference>
<comment type="caution">
    <text evidence="2">The sequence shown here is derived from an EMBL/GenBank/DDBJ whole genome shotgun (WGS) entry which is preliminary data.</text>
</comment>
<dbReference type="AlphaFoldDB" id="A0A0F9KAV7"/>
<protein>
    <recommendedName>
        <fullName evidence="3">HEPN domain-containing protein</fullName>
    </recommendedName>
</protein>
<dbReference type="EMBL" id="LAZR01009573">
    <property type="protein sequence ID" value="KKM71796.1"/>
    <property type="molecule type" value="Genomic_DNA"/>
</dbReference>
<organism evidence="2">
    <name type="scientific">marine sediment metagenome</name>
    <dbReference type="NCBI Taxonomy" id="412755"/>
    <lineage>
        <taxon>unclassified sequences</taxon>
        <taxon>metagenomes</taxon>
        <taxon>ecological metagenomes</taxon>
    </lineage>
</organism>
<proteinExistence type="predicted"/>
<feature type="coiled-coil region" evidence="1">
    <location>
        <begin position="22"/>
        <end position="72"/>
    </location>
</feature>
<sequence length="77" mass="8993">MSSLWNCSCLYEEKKKILLFALDILRAESKNLLERIERKEIVGSIAYSDAFRERTEKDIKIAEKLIDEINDTPDCLN</sequence>